<sequence length="186" mass="20156">MKLVVGLGNPGKKYEGTRHNVGFEVVQTLAKRHAAPPPKSKFNGQLTEISVHGEKLLMLSPHTYMNKSGNSVRPAFDFYKLTLEDVLIVCDDFNLPLAKLRLKAKGSAGGQNGLADVIQKLGSNEVPRLRIGIGAPREGADVAGYVLSNFAKAEKPEMELCVEQAASAVEDWATQGLTYAMNQYNA</sequence>
<keyword evidence="4 6" id="KW-0694">RNA-binding</keyword>
<name>A0A2S8FP08_9BACT</name>
<dbReference type="OrthoDB" id="9800507at2"/>
<dbReference type="InterPro" id="IPR001328">
    <property type="entry name" value="Pept_tRNA_hydro"/>
</dbReference>
<feature type="site" description="Stabilizes the basic form of H active site to accept a proton" evidence="6">
    <location>
        <position position="91"/>
    </location>
</feature>
<organism evidence="7 8">
    <name type="scientific">Blastopirellula marina</name>
    <dbReference type="NCBI Taxonomy" id="124"/>
    <lineage>
        <taxon>Bacteria</taxon>
        <taxon>Pseudomonadati</taxon>
        <taxon>Planctomycetota</taxon>
        <taxon>Planctomycetia</taxon>
        <taxon>Pirellulales</taxon>
        <taxon>Pirellulaceae</taxon>
        <taxon>Blastopirellula</taxon>
    </lineage>
</organism>
<evidence type="ECO:0000256" key="2">
    <source>
        <dbReference type="ARBA" id="ARBA00022555"/>
    </source>
</evidence>
<dbReference type="GO" id="GO:0072344">
    <property type="term" value="P:rescue of stalled ribosome"/>
    <property type="evidence" value="ECO:0007669"/>
    <property type="project" value="UniProtKB-UniRule"/>
</dbReference>
<feature type="binding site" evidence="6">
    <location>
        <position position="112"/>
    </location>
    <ligand>
        <name>tRNA</name>
        <dbReference type="ChEBI" id="CHEBI:17843"/>
    </ligand>
</feature>
<gene>
    <name evidence="6" type="primary">pth</name>
    <name evidence="7" type="ORF">C5Y98_16835</name>
</gene>
<dbReference type="EMBL" id="PUIB01000017">
    <property type="protein sequence ID" value="PQO33887.1"/>
    <property type="molecule type" value="Genomic_DNA"/>
</dbReference>
<keyword evidence="6" id="KW-0963">Cytoplasm</keyword>
<dbReference type="Proteomes" id="UP000239388">
    <property type="component" value="Unassembled WGS sequence"/>
</dbReference>
<dbReference type="Gene3D" id="3.40.50.1470">
    <property type="entry name" value="Peptidyl-tRNA hydrolase"/>
    <property type="match status" value="1"/>
</dbReference>
<evidence type="ECO:0000256" key="4">
    <source>
        <dbReference type="ARBA" id="ARBA00022884"/>
    </source>
</evidence>
<dbReference type="EC" id="3.1.1.29" evidence="1 6"/>
<dbReference type="SUPFAM" id="SSF53178">
    <property type="entry name" value="Peptidyl-tRNA hydrolase-like"/>
    <property type="match status" value="1"/>
</dbReference>
<dbReference type="GO" id="GO:0000049">
    <property type="term" value="F:tRNA binding"/>
    <property type="evidence" value="ECO:0007669"/>
    <property type="project" value="UniProtKB-UniRule"/>
</dbReference>
<dbReference type="AlphaFoldDB" id="A0A2S8FP08"/>
<comment type="catalytic activity">
    <reaction evidence="6">
        <text>an N-acyl-L-alpha-aminoacyl-tRNA + H2O = an N-acyl-L-amino acid + a tRNA + H(+)</text>
        <dbReference type="Rhea" id="RHEA:54448"/>
        <dbReference type="Rhea" id="RHEA-COMP:10123"/>
        <dbReference type="Rhea" id="RHEA-COMP:13883"/>
        <dbReference type="ChEBI" id="CHEBI:15377"/>
        <dbReference type="ChEBI" id="CHEBI:15378"/>
        <dbReference type="ChEBI" id="CHEBI:59874"/>
        <dbReference type="ChEBI" id="CHEBI:78442"/>
        <dbReference type="ChEBI" id="CHEBI:138191"/>
        <dbReference type="EC" id="3.1.1.29"/>
    </reaction>
</comment>
<evidence type="ECO:0000256" key="3">
    <source>
        <dbReference type="ARBA" id="ARBA00022801"/>
    </source>
</evidence>
<dbReference type="Pfam" id="PF01195">
    <property type="entry name" value="Pept_tRNA_hydro"/>
    <property type="match status" value="1"/>
</dbReference>
<feature type="binding site" evidence="6">
    <location>
        <position position="14"/>
    </location>
    <ligand>
        <name>tRNA</name>
        <dbReference type="ChEBI" id="CHEBI:17843"/>
    </ligand>
</feature>
<feature type="active site" description="Proton acceptor" evidence="6">
    <location>
        <position position="19"/>
    </location>
</feature>
<evidence type="ECO:0000256" key="1">
    <source>
        <dbReference type="ARBA" id="ARBA00013260"/>
    </source>
</evidence>
<evidence type="ECO:0000256" key="5">
    <source>
        <dbReference type="ARBA" id="ARBA00050038"/>
    </source>
</evidence>
<dbReference type="CDD" id="cd00462">
    <property type="entry name" value="PTH"/>
    <property type="match status" value="1"/>
</dbReference>
<dbReference type="HAMAP" id="MF_00083">
    <property type="entry name" value="Pept_tRNA_hydro_bact"/>
    <property type="match status" value="1"/>
</dbReference>
<dbReference type="GO" id="GO:0005737">
    <property type="term" value="C:cytoplasm"/>
    <property type="evidence" value="ECO:0007669"/>
    <property type="project" value="UniProtKB-SubCell"/>
</dbReference>
<comment type="similarity">
    <text evidence="6">Belongs to the PTH family.</text>
</comment>
<dbReference type="FunFam" id="3.40.50.1470:FF:000001">
    <property type="entry name" value="Peptidyl-tRNA hydrolase"/>
    <property type="match status" value="1"/>
</dbReference>
<keyword evidence="2 6" id="KW-0820">tRNA-binding</keyword>
<accession>A0A2S8FP08</accession>
<keyword evidence="3 6" id="KW-0378">Hydrolase</keyword>
<comment type="subunit">
    <text evidence="6">Monomer.</text>
</comment>
<evidence type="ECO:0000313" key="7">
    <source>
        <dbReference type="EMBL" id="PQO33887.1"/>
    </source>
</evidence>
<dbReference type="PANTHER" id="PTHR17224:SF1">
    <property type="entry name" value="PEPTIDYL-TRNA HYDROLASE"/>
    <property type="match status" value="1"/>
</dbReference>
<dbReference type="NCBIfam" id="TIGR00447">
    <property type="entry name" value="pth"/>
    <property type="match status" value="1"/>
</dbReference>
<protein>
    <recommendedName>
        <fullName evidence="5 6">Peptidyl-tRNA hydrolase</fullName>
        <shortName evidence="6">Pth</shortName>
        <ecNumber evidence="1 6">3.1.1.29</ecNumber>
    </recommendedName>
</protein>
<evidence type="ECO:0000256" key="6">
    <source>
        <dbReference type="HAMAP-Rule" id="MF_00083"/>
    </source>
</evidence>
<comment type="subcellular location">
    <subcellularLocation>
        <location evidence="6">Cytoplasm</location>
    </subcellularLocation>
</comment>
<comment type="caution">
    <text evidence="7">The sequence shown here is derived from an EMBL/GenBank/DDBJ whole genome shotgun (WGS) entry which is preliminary data.</text>
</comment>
<dbReference type="PANTHER" id="PTHR17224">
    <property type="entry name" value="PEPTIDYL-TRNA HYDROLASE"/>
    <property type="match status" value="1"/>
</dbReference>
<dbReference type="GO" id="GO:0006515">
    <property type="term" value="P:protein quality control for misfolded or incompletely synthesized proteins"/>
    <property type="evidence" value="ECO:0007669"/>
    <property type="project" value="UniProtKB-UniRule"/>
</dbReference>
<reference evidence="7 8" key="1">
    <citation type="submission" date="2018-02" db="EMBL/GenBank/DDBJ databases">
        <title>Comparative genomes isolates from brazilian mangrove.</title>
        <authorList>
            <person name="Araujo J.E."/>
            <person name="Taketani R.G."/>
            <person name="Silva M.C.P."/>
            <person name="Loureco M.V."/>
            <person name="Andreote F.D."/>
        </authorList>
    </citation>
    <scope>NUCLEOTIDE SEQUENCE [LARGE SCALE GENOMIC DNA]</scope>
    <source>
        <strain evidence="7 8">NAP PRIS-MGV</strain>
    </source>
</reference>
<comment type="function">
    <text evidence="6">Hydrolyzes ribosome-free peptidyl-tRNAs (with 1 or more amino acids incorporated), which drop off the ribosome during protein synthesis, or as a result of ribosome stalling.</text>
</comment>
<feature type="binding site" evidence="6">
    <location>
        <position position="66"/>
    </location>
    <ligand>
        <name>tRNA</name>
        <dbReference type="ChEBI" id="CHEBI:17843"/>
    </ligand>
</feature>
<proteinExistence type="inferred from homology"/>
<feature type="site" description="Discriminates between blocked and unblocked aminoacyl-tRNA" evidence="6">
    <location>
        <position position="9"/>
    </location>
</feature>
<dbReference type="InterPro" id="IPR036416">
    <property type="entry name" value="Pept_tRNA_hydro_sf"/>
</dbReference>
<comment type="function">
    <text evidence="6">Catalyzes the release of premature peptidyl moieties from peptidyl-tRNA molecules trapped in stalled 50S ribosomal subunits, and thus maintains levels of free tRNAs and 50S ribosomes.</text>
</comment>
<feature type="binding site" evidence="6">
    <location>
        <position position="64"/>
    </location>
    <ligand>
        <name>tRNA</name>
        <dbReference type="ChEBI" id="CHEBI:17843"/>
    </ligand>
</feature>
<evidence type="ECO:0000313" key="8">
    <source>
        <dbReference type="Proteomes" id="UP000239388"/>
    </source>
</evidence>
<dbReference type="RefSeq" id="WP_105355714.1">
    <property type="nucleotide sequence ID" value="NZ_PUIB01000017.1"/>
</dbReference>
<dbReference type="GO" id="GO:0004045">
    <property type="term" value="F:peptidyl-tRNA hydrolase activity"/>
    <property type="evidence" value="ECO:0007669"/>
    <property type="project" value="UniProtKB-UniRule"/>
</dbReference>